<keyword evidence="1 4" id="KW-0808">Transferase</keyword>
<dbReference type="Gene3D" id="3.30.70.250">
    <property type="entry name" value="Malonyl-CoA ACP transacylase, ACP-binding"/>
    <property type="match status" value="1"/>
</dbReference>
<dbReference type="EC" id="2.3.1.39" evidence="4"/>
<feature type="domain" description="Malonyl-CoA:ACP transacylase (MAT)" evidence="5">
    <location>
        <begin position="6"/>
        <end position="301"/>
    </location>
</feature>
<dbReference type="InterPro" id="IPR050858">
    <property type="entry name" value="Mal-CoA-ACP_Trans/PKS_FabD"/>
</dbReference>
<dbReference type="InterPro" id="IPR016036">
    <property type="entry name" value="Malonyl_transacylase_ACP-bd"/>
</dbReference>
<dbReference type="EMBL" id="BAAAMR010000053">
    <property type="protein sequence ID" value="GAA2150024.1"/>
    <property type="molecule type" value="Genomic_DNA"/>
</dbReference>
<dbReference type="SMART" id="SM00827">
    <property type="entry name" value="PKS_AT"/>
    <property type="match status" value="1"/>
</dbReference>
<dbReference type="InterPro" id="IPR024925">
    <property type="entry name" value="Malonyl_CoA-ACP_transAc"/>
</dbReference>
<gene>
    <name evidence="6" type="primary">fabD</name>
    <name evidence="6" type="ORF">GCM10009727_54020</name>
</gene>
<dbReference type="RefSeq" id="WP_344272776.1">
    <property type="nucleotide sequence ID" value="NZ_BAAAMR010000053.1"/>
</dbReference>
<dbReference type="InterPro" id="IPR014043">
    <property type="entry name" value="Acyl_transferase_dom"/>
</dbReference>
<evidence type="ECO:0000259" key="5">
    <source>
        <dbReference type="SMART" id="SM00827"/>
    </source>
</evidence>
<organism evidence="6 7">
    <name type="scientific">Actinomadura napierensis</name>
    <dbReference type="NCBI Taxonomy" id="267854"/>
    <lineage>
        <taxon>Bacteria</taxon>
        <taxon>Bacillati</taxon>
        <taxon>Actinomycetota</taxon>
        <taxon>Actinomycetes</taxon>
        <taxon>Streptosporangiales</taxon>
        <taxon>Thermomonosporaceae</taxon>
        <taxon>Actinomadura</taxon>
    </lineage>
</organism>
<dbReference type="Proteomes" id="UP001501020">
    <property type="component" value="Unassembled WGS sequence"/>
</dbReference>
<sequence length="309" mass="31042">MTTAFVFSGQGAQRAGMAEAWADDPAAARLFAAASDVLGHDLAAAASAPGGLGRTEVAQPLLFVCGVAAHRALGEHGVRPGAVAGHSLGEFAALVAAGALDFEEALAVVARRAAAMSAACAAAPGAMCAVVGPDAVELAAAACALCEPGETLVVANRNGPQQVVLSGTETAVARAEAAIRGRGGRAVRLKVEGAFHSALMEPASHALAGALAGLTWHAPDCWVIPNVTGEPTRDHGLLAELLGRHLLSPVQWARTAGALIRLGTGRVVECGPKPVLTALLRGCGLAASYRLAYSPEAVRTTAEALQPVA</sequence>
<evidence type="ECO:0000313" key="7">
    <source>
        <dbReference type="Proteomes" id="UP001501020"/>
    </source>
</evidence>
<dbReference type="Gene3D" id="3.40.366.10">
    <property type="entry name" value="Malonyl-Coenzyme A Acyl Carrier Protein, domain 2"/>
    <property type="match status" value="1"/>
</dbReference>
<keyword evidence="2 4" id="KW-0012">Acyltransferase</keyword>
<evidence type="ECO:0000256" key="3">
    <source>
        <dbReference type="ARBA" id="ARBA00048462"/>
    </source>
</evidence>
<evidence type="ECO:0000256" key="1">
    <source>
        <dbReference type="ARBA" id="ARBA00022679"/>
    </source>
</evidence>
<evidence type="ECO:0000256" key="2">
    <source>
        <dbReference type="ARBA" id="ARBA00023315"/>
    </source>
</evidence>
<dbReference type="SUPFAM" id="SSF55048">
    <property type="entry name" value="Probable ACP-binding domain of malonyl-CoA ACP transacylase"/>
    <property type="match status" value="1"/>
</dbReference>
<dbReference type="PANTHER" id="PTHR42681">
    <property type="entry name" value="MALONYL-COA-ACYL CARRIER PROTEIN TRANSACYLASE, MITOCHONDRIAL"/>
    <property type="match status" value="1"/>
</dbReference>
<comment type="similarity">
    <text evidence="4">Belongs to the fabD family.</text>
</comment>
<dbReference type="InterPro" id="IPR001227">
    <property type="entry name" value="Ac_transferase_dom_sf"/>
</dbReference>
<dbReference type="PANTHER" id="PTHR42681:SF1">
    <property type="entry name" value="MALONYL-COA-ACYL CARRIER PROTEIN TRANSACYLASE, MITOCHONDRIAL"/>
    <property type="match status" value="1"/>
</dbReference>
<reference evidence="6 7" key="1">
    <citation type="journal article" date="2019" name="Int. J. Syst. Evol. Microbiol.">
        <title>The Global Catalogue of Microorganisms (GCM) 10K type strain sequencing project: providing services to taxonomists for standard genome sequencing and annotation.</title>
        <authorList>
            <consortium name="The Broad Institute Genomics Platform"/>
            <consortium name="The Broad Institute Genome Sequencing Center for Infectious Disease"/>
            <person name="Wu L."/>
            <person name="Ma J."/>
        </authorList>
    </citation>
    <scope>NUCLEOTIDE SEQUENCE [LARGE SCALE GENOMIC DNA]</scope>
    <source>
        <strain evidence="6 7">JCM 13850</strain>
    </source>
</reference>
<proteinExistence type="inferred from homology"/>
<comment type="catalytic activity">
    <reaction evidence="3 4">
        <text>holo-[ACP] + malonyl-CoA = malonyl-[ACP] + CoA</text>
        <dbReference type="Rhea" id="RHEA:41792"/>
        <dbReference type="Rhea" id="RHEA-COMP:9623"/>
        <dbReference type="Rhea" id="RHEA-COMP:9685"/>
        <dbReference type="ChEBI" id="CHEBI:57287"/>
        <dbReference type="ChEBI" id="CHEBI:57384"/>
        <dbReference type="ChEBI" id="CHEBI:64479"/>
        <dbReference type="ChEBI" id="CHEBI:78449"/>
        <dbReference type="EC" id="2.3.1.39"/>
    </reaction>
</comment>
<evidence type="ECO:0000313" key="6">
    <source>
        <dbReference type="EMBL" id="GAA2150024.1"/>
    </source>
</evidence>
<protein>
    <recommendedName>
        <fullName evidence="4">Malonyl CoA-acyl carrier protein transacylase</fullName>
        <ecNumber evidence="4">2.3.1.39</ecNumber>
    </recommendedName>
</protein>
<dbReference type="InterPro" id="IPR016035">
    <property type="entry name" value="Acyl_Trfase/lysoPLipase"/>
</dbReference>
<dbReference type="SUPFAM" id="SSF52151">
    <property type="entry name" value="FabD/lysophospholipase-like"/>
    <property type="match status" value="1"/>
</dbReference>
<comment type="caution">
    <text evidence="6">The sequence shown here is derived from an EMBL/GenBank/DDBJ whole genome shotgun (WGS) entry which is preliminary data.</text>
</comment>
<evidence type="ECO:0000256" key="4">
    <source>
        <dbReference type="PIRNR" id="PIRNR000446"/>
    </source>
</evidence>
<dbReference type="Pfam" id="PF00698">
    <property type="entry name" value="Acyl_transf_1"/>
    <property type="match status" value="1"/>
</dbReference>
<accession>A0ABN2ZY92</accession>
<keyword evidence="7" id="KW-1185">Reference proteome</keyword>
<dbReference type="PIRSF" id="PIRSF000446">
    <property type="entry name" value="Mct"/>
    <property type="match status" value="1"/>
</dbReference>
<name>A0ABN2ZY92_9ACTN</name>